<name>A0A915JE40_ROMCU</name>
<keyword evidence="11" id="KW-0407">Ion channel</keyword>
<evidence type="ECO:0000256" key="5">
    <source>
        <dbReference type="ARBA" id="ARBA00022826"/>
    </source>
</evidence>
<dbReference type="SUPFAM" id="SSF81324">
    <property type="entry name" value="Voltage-gated potassium channels"/>
    <property type="match status" value="1"/>
</dbReference>
<sequence>MEYNDDNYQSFLDEQTVSRTESNKFIIVDLSGIRYHILKSKIRQYPTTLLYKILDWSKKGKMYYMPKHLIFTPPNIYFFQRSPALFHLILQFYSNGANIHWPQNHCHKEIQDELRFWGVDSWIKFSPCCYDRFTTYNIELDHTWRETGSEMAFHHRISTSGKMDLSPPMNPYKMLVFDSVSIGVVLISTVNFILSTVPELQFCSNDCANNSATFCVGNWSNNSGGAVDEGHEFVNYLPIDARCKGTRVFGYVEAATMIWFTFELIVRFAASSSVRQFFRSPLNIVDVLSVVPYYVEVALWSVQKDSFGLRKARKARTILSFL</sequence>
<keyword evidence="6" id="KW-0851">Voltage-gated channel</keyword>
<dbReference type="PANTHER" id="PTHR11537">
    <property type="entry name" value="VOLTAGE-GATED POTASSIUM CHANNEL"/>
    <property type="match status" value="1"/>
</dbReference>
<dbReference type="GO" id="GO:0008076">
    <property type="term" value="C:voltage-gated potassium channel complex"/>
    <property type="evidence" value="ECO:0007669"/>
    <property type="project" value="InterPro"/>
</dbReference>
<dbReference type="InterPro" id="IPR005821">
    <property type="entry name" value="Ion_trans_dom"/>
</dbReference>
<organism evidence="14 15">
    <name type="scientific">Romanomermis culicivorax</name>
    <name type="common">Nematode worm</name>
    <dbReference type="NCBI Taxonomy" id="13658"/>
    <lineage>
        <taxon>Eukaryota</taxon>
        <taxon>Metazoa</taxon>
        <taxon>Ecdysozoa</taxon>
        <taxon>Nematoda</taxon>
        <taxon>Enoplea</taxon>
        <taxon>Dorylaimia</taxon>
        <taxon>Mermithida</taxon>
        <taxon>Mermithoidea</taxon>
        <taxon>Mermithidae</taxon>
        <taxon>Romanomermis</taxon>
    </lineage>
</organism>
<evidence type="ECO:0000256" key="7">
    <source>
        <dbReference type="ARBA" id="ARBA00022958"/>
    </source>
</evidence>
<dbReference type="Pfam" id="PF00520">
    <property type="entry name" value="Ion_trans"/>
    <property type="match status" value="1"/>
</dbReference>
<dbReference type="GO" id="GO:0001508">
    <property type="term" value="P:action potential"/>
    <property type="evidence" value="ECO:0007669"/>
    <property type="project" value="TreeGrafter"/>
</dbReference>
<proteinExistence type="predicted"/>
<dbReference type="Gene3D" id="3.30.710.10">
    <property type="entry name" value="Potassium Channel Kv1.1, Chain A"/>
    <property type="match status" value="1"/>
</dbReference>
<dbReference type="PRINTS" id="PR00169">
    <property type="entry name" value="KCHANNEL"/>
</dbReference>
<feature type="domain" description="Ion transport" evidence="12">
    <location>
        <begin position="177"/>
        <end position="304"/>
    </location>
</feature>
<dbReference type="PANTHER" id="PTHR11537:SF254">
    <property type="entry name" value="POTASSIUM VOLTAGE-GATED CHANNEL PROTEIN SHAB"/>
    <property type="match status" value="1"/>
</dbReference>
<dbReference type="InterPro" id="IPR003131">
    <property type="entry name" value="T1-type_BTB"/>
</dbReference>
<keyword evidence="8" id="KW-1133">Transmembrane helix</keyword>
<dbReference type="Pfam" id="PF02214">
    <property type="entry name" value="BTB_2"/>
    <property type="match status" value="1"/>
</dbReference>
<keyword evidence="9" id="KW-0406">Ion transport</keyword>
<evidence type="ECO:0000259" key="13">
    <source>
        <dbReference type="Pfam" id="PF02214"/>
    </source>
</evidence>
<evidence type="ECO:0000256" key="10">
    <source>
        <dbReference type="ARBA" id="ARBA00023136"/>
    </source>
</evidence>
<keyword evidence="10" id="KW-0472">Membrane</keyword>
<evidence type="ECO:0000313" key="15">
    <source>
        <dbReference type="WBParaSite" id="nRc.2.0.1.t24437-RA"/>
    </source>
</evidence>
<dbReference type="GO" id="GO:0051260">
    <property type="term" value="P:protein homooligomerization"/>
    <property type="evidence" value="ECO:0007669"/>
    <property type="project" value="InterPro"/>
</dbReference>
<dbReference type="InterPro" id="IPR011333">
    <property type="entry name" value="SKP1/BTB/POZ_sf"/>
</dbReference>
<evidence type="ECO:0000256" key="11">
    <source>
        <dbReference type="ARBA" id="ARBA00023303"/>
    </source>
</evidence>
<evidence type="ECO:0000256" key="8">
    <source>
        <dbReference type="ARBA" id="ARBA00022989"/>
    </source>
</evidence>
<accession>A0A915JE40</accession>
<evidence type="ECO:0000256" key="1">
    <source>
        <dbReference type="ARBA" id="ARBA00004141"/>
    </source>
</evidence>
<evidence type="ECO:0000259" key="12">
    <source>
        <dbReference type="Pfam" id="PF00520"/>
    </source>
</evidence>
<dbReference type="Gene3D" id="1.20.120.350">
    <property type="entry name" value="Voltage-gated potassium channels. Chain C"/>
    <property type="match status" value="1"/>
</dbReference>
<dbReference type="AlphaFoldDB" id="A0A915JE40"/>
<evidence type="ECO:0000256" key="2">
    <source>
        <dbReference type="ARBA" id="ARBA00022448"/>
    </source>
</evidence>
<dbReference type="InterPro" id="IPR028325">
    <property type="entry name" value="VG_K_chnl"/>
</dbReference>
<dbReference type="GO" id="GO:0005249">
    <property type="term" value="F:voltage-gated potassium channel activity"/>
    <property type="evidence" value="ECO:0007669"/>
    <property type="project" value="InterPro"/>
</dbReference>
<evidence type="ECO:0000256" key="9">
    <source>
        <dbReference type="ARBA" id="ARBA00023065"/>
    </source>
</evidence>
<keyword evidence="4" id="KW-0812">Transmembrane</keyword>
<feature type="domain" description="Potassium channel tetramerisation-type BTB" evidence="13">
    <location>
        <begin position="26"/>
        <end position="121"/>
    </location>
</feature>
<dbReference type="Proteomes" id="UP000887565">
    <property type="component" value="Unplaced"/>
</dbReference>
<dbReference type="WBParaSite" id="nRc.2.0.1.t24437-RA">
    <property type="protein sequence ID" value="nRc.2.0.1.t24437-RA"/>
    <property type="gene ID" value="nRc.2.0.1.g24437"/>
</dbReference>
<dbReference type="SUPFAM" id="SSF54695">
    <property type="entry name" value="POZ domain"/>
    <property type="match status" value="1"/>
</dbReference>
<protein>
    <submittedName>
        <fullName evidence="15">Uncharacterized protein</fullName>
    </submittedName>
</protein>
<keyword evidence="14" id="KW-1185">Reference proteome</keyword>
<keyword evidence="2" id="KW-0813">Transport</keyword>
<keyword evidence="5" id="KW-0631">Potassium channel</keyword>
<evidence type="ECO:0000313" key="14">
    <source>
        <dbReference type="Proteomes" id="UP000887565"/>
    </source>
</evidence>
<evidence type="ECO:0000256" key="3">
    <source>
        <dbReference type="ARBA" id="ARBA00022538"/>
    </source>
</evidence>
<dbReference type="InterPro" id="IPR027359">
    <property type="entry name" value="Volt_channel_dom_sf"/>
</dbReference>
<keyword evidence="3" id="KW-0633">Potassium transport</keyword>
<comment type="subcellular location">
    <subcellularLocation>
        <location evidence="1">Membrane</location>
        <topology evidence="1">Multi-pass membrane protein</topology>
    </subcellularLocation>
</comment>
<evidence type="ECO:0000256" key="4">
    <source>
        <dbReference type="ARBA" id="ARBA00022692"/>
    </source>
</evidence>
<keyword evidence="7" id="KW-0630">Potassium</keyword>
<reference evidence="15" key="1">
    <citation type="submission" date="2022-11" db="UniProtKB">
        <authorList>
            <consortium name="WormBaseParasite"/>
        </authorList>
    </citation>
    <scope>IDENTIFICATION</scope>
</reference>
<evidence type="ECO:0000256" key="6">
    <source>
        <dbReference type="ARBA" id="ARBA00022882"/>
    </source>
</evidence>